<name>A0A166GQ11_SECCO</name>
<evidence type="ECO:0000313" key="3">
    <source>
        <dbReference type="Proteomes" id="UP000076480"/>
    </source>
</evidence>
<dbReference type="PATRIC" id="fig|33960.6.peg.2516"/>
<comment type="caution">
    <text evidence="2">The sequence shown here is derived from an EMBL/GenBank/DDBJ whole genome shotgun (WGS) entry which is preliminary data.</text>
</comment>
<sequence>METTMNEIFLVACIIIFWLFPVIGILKRHKIGDRFFFRQWLFPLQYWLQVLFEKWSGNRRSVIRILQMISLFITYLCGPIMLLIFSAFNEYFLKHPEAFILFEYLLISSVSYWFKPKVGKVYKTK</sequence>
<evidence type="ECO:0000256" key="1">
    <source>
        <dbReference type="SAM" id="Phobius"/>
    </source>
</evidence>
<keyword evidence="1" id="KW-1133">Transmembrane helix</keyword>
<feature type="transmembrane region" description="Helical" evidence="1">
    <location>
        <begin position="65"/>
        <end position="86"/>
    </location>
</feature>
<dbReference type="Proteomes" id="UP000076480">
    <property type="component" value="Unassembled WGS sequence"/>
</dbReference>
<accession>A0A166GQ11</accession>
<protein>
    <submittedName>
        <fullName evidence="2">Uncharacterized protein</fullName>
    </submittedName>
</protein>
<evidence type="ECO:0000313" key="2">
    <source>
        <dbReference type="EMBL" id="KZL40015.1"/>
    </source>
</evidence>
<gene>
    <name evidence="2" type="ORF">TY91_09590</name>
</gene>
<keyword evidence="1" id="KW-0812">Transmembrane</keyword>
<reference evidence="2 3" key="1">
    <citation type="submission" date="2015-02" db="EMBL/GenBank/DDBJ databases">
        <title>Draft genome sequence of Lactobacillus collinoides CUPV2371 isolated from a natural cider, the first genome sequence of a strain of this species.</title>
        <authorList>
            <person name="Puertas A.I."/>
            <person name="Spano G."/>
            <person name="Capozzi V."/>
            <person name="Lamontanara A."/>
            <person name="Orru L."/>
            <person name="Duenas M.T."/>
        </authorList>
    </citation>
    <scope>NUCLEOTIDE SEQUENCE [LARGE SCALE GENOMIC DNA]</scope>
    <source>
        <strain evidence="2 3">237</strain>
    </source>
</reference>
<feature type="transmembrane region" description="Helical" evidence="1">
    <location>
        <begin position="6"/>
        <end position="26"/>
    </location>
</feature>
<feature type="transmembrane region" description="Helical" evidence="1">
    <location>
        <begin position="98"/>
        <end position="115"/>
    </location>
</feature>
<keyword evidence="3" id="KW-1185">Reference proteome</keyword>
<dbReference type="AlphaFoldDB" id="A0A166GQ11"/>
<keyword evidence="1" id="KW-0472">Membrane</keyword>
<proteinExistence type="predicted"/>
<dbReference type="EMBL" id="JYDC01000043">
    <property type="protein sequence ID" value="KZL40015.1"/>
    <property type="molecule type" value="Genomic_DNA"/>
</dbReference>
<organism evidence="2 3">
    <name type="scientific">Secundilactobacillus collinoides</name>
    <name type="common">Lactobacillus collinoides</name>
    <dbReference type="NCBI Taxonomy" id="33960"/>
    <lineage>
        <taxon>Bacteria</taxon>
        <taxon>Bacillati</taxon>
        <taxon>Bacillota</taxon>
        <taxon>Bacilli</taxon>
        <taxon>Lactobacillales</taxon>
        <taxon>Lactobacillaceae</taxon>
        <taxon>Secundilactobacillus</taxon>
    </lineage>
</organism>